<evidence type="ECO:0000313" key="2">
    <source>
        <dbReference type="Proteomes" id="UP001275315"/>
    </source>
</evidence>
<evidence type="ECO:0000313" key="1">
    <source>
        <dbReference type="EMBL" id="MDY0409064.1"/>
    </source>
</evidence>
<sequence>MEENRRGLIKLNKELEDRVKERTVTLENKNMELKAVNKLITSVSTERDLAQFIQHCWYKLCRLWNMQFMLFFKISPLLLRKLLLLRNWNII</sequence>
<dbReference type="EMBL" id="JAWDIQ010000002">
    <property type="protein sequence ID" value="MDY0409064.1"/>
    <property type="molecule type" value="Genomic_DNA"/>
</dbReference>
<comment type="caution">
    <text evidence="1">The sequence shown here is derived from an EMBL/GenBank/DDBJ whole genome shotgun (WGS) entry which is preliminary data.</text>
</comment>
<protein>
    <submittedName>
        <fullName evidence="1">Uncharacterized protein</fullName>
    </submittedName>
</protein>
<dbReference type="Proteomes" id="UP001275315">
    <property type="component" value="Unassembled WGS sequence"/>
</dbReference>
<gene>
    <name evidence="1" type="ORF">RWD45_11435</name>
</gene>
<proteinExistence type="predicted"/>
<dbReference type="RefSeq" id="WP_320379883.1">
    <property type="nucleotide sequence ID" value="NZ_JAWDIQ010000002.1"/>
</dbReference>
<reference evidence="1 2" key="1">
    <citation type="submission" date="2023-10" db="EMBL/GenBank/DDBJ databases">
        <title>Virgibacillus soli CC-YMP-6 genome.</title>
        <authorList>
            <person name="Miliotis G."/>
            <person name="Sengupta P."/>
            <person name="Hameed A."/>
            <person name="Chuvochina M."/>
            <person name="Mcdonagh F."/>
            <person name="Simpson A.C."/>
            <person name="Singh N.K."/>
            <person name="Rekha P.D."/>
            <person name="Raman K."/>
            <person name="Hugenholtz P."/>
            <person name="Venkateswaran K."/>
        </authorList>
    </citation>
    <scope>NUCLEOTIDE SEQUENCE [LARGE SCALE GENOMIC DNA]</scope>
    <source>
        <strain evidence="1 2">CC-YMP-6</strain>
    </source>
</reference>
<organism evidence="1 2">
    <name type="scientific">Paracerasibacillus soli</name>
    <dbReference type="NCBI Taxonomy" id="480284"/>
    <lineage>
        <taxon>Bacteria</taxon>
        <taxon>Bacillati</taxon>
        <taxon>Bacillota</taxon>
        <taxon>Bacilli</taxon>
        <taxon>Bacillales</taxon>
        <taxon>Bacillaceae</taxon>
        <taxon>Paracerasibacillus</taxon>
    </lineage>
</organism>
<name>A0ABU5CTB4_9BACI</name>
<accession>A0ABU5CTB4</accession>
<keyword evidence="2" id="KW-1185">Reference proteome</keyword>